<reference evidence="1" key="1">
    <citation type="submission" date="2020-07" db="EMBL/GenBank/DDBJ databases">
        <authorList>
            <person name="Lin J."/>
        </authorList>
    </citation>
    <scope>NUCLEOTIDE SEQUENCE</scope>
</reference>
<proteinExistence type="predicted"/>
<dbReference type="AlphaFoldDB" id="A0A6V7P1X0"/>
<gene>
    <name evidence="1" type="ORF">CB5_LOCUS8000</name>
</gene>
<name>A0A6V7P1X0_ANACO</name>
<dbReference type="EMBL" id="LR862144">
    <property type="protein sequence ID" value="CAD1824789.1"/>
    <property type="molecule type" value="Genomic_DNA"/>
</dbReference>
<accession>A0A6V7P1X0</accession>
<sequence>MSEGRSSLPPTAERQTEDRRLHVVSVMVADEAPPLLSIRHCFRHDRRYAIASAMIVDIEIDGGRSSLPPTAKRQTEDRRNAQFNDMAVKLHQNAQFNDMAVKLHQNAQFNDMAVKLHQNAQFNDMTVKLHQNAQFNDMAVI</sequence>
<organism evidence="1">
    <name type="scientific">Ananas comosus var. bracteatus</name>
    <name type="common">red pineapple</name>
    <dbReference type="NCBI Taxonomy" id="296719"/>
    <lineage>
        <taxon>Eukaryota</taxon>
        <taxon>Viridiplantae</taxon>
        <taxon>Streptophyta</taxon>
        <taxon>Embryophyta</taxon>
        <taxon>Tracheophyta</taxon>
        <taxon>Spermatophyta</taxon>
        <taxon>Magnoliopsida</taxon>
        <taxon>Liliopsida</taxon>
        <taxon>Poales</taxon>
        <taxon>Bromeliaceae</taxon>
        <taxon>Bromelioideae</taxon>
        <taxon>Ananas</taxon>
    </lineage>
</organism>
<evidence type="ECO:0000313" key="1">
    <source>
        <dbReference type="EMBL" id="CAD1824789.1"/>
    </source>
</evidence>
<protein>
    <submittedName>
        <fullName evidence="1">Uncharacterized protein</fullName>
    </submittedName>
</protein>